<proteinExistence type="predicted"/>
<protein>
    <recommendedName>
        <fullName evidence="5">GerMN domain-containing protein</fullName>
    </recommendedName>
</protein>
<evidence type="ECO:0000256" key="2">
    <source>
        <dbReference type="SAM" id="Phobius"/>
    </source>
</evidence>
<name>A0ABT9RGQ9_9ACTN</name>
<keyword evidence="2" id="KW-0472">Membrane</keyword>
<dbReference type="EMBL" id="JAUSRB010000002">
    <property type="protein sequence ID" value="MDP9868473.1"/>
    <property type="molecule type" value="Genomic_DNA"/>
</dbReference>
<dbReference type="Proteomes" id="UP001230426">
    <property type="component" value="Unassembled WGS sequence"/>
</dbReference>
<feature type="transmembrane region" description="Helical" evidence="2">
    <location>
        <begin position="32"/>
        <end position="54"/>
    </location>
</feature>
<gene>
    <name evidence="3" type="ORF">J2S55_007739</name>
</gene>
<evidence type="ECO:0008006" key="5">
    <source>
        <dbReference type="Google" id="ProtNLM"/>
    </source>
</evidence>
<keyword evidence="2" id="KW-1133">Transmembrane helix</keyword>
<organism evidence="3 4">
    <name type="scientific">Streptosporangium brasiliense</name>
    <dbReference type="NCBI Taxonomy" id="47480"/>
    <lineage>
        <taxon>Bacteria</taxon>
        <taxon>Bacillati</taxon>
        <taxon>Actinomycetota</taxon>
        <taxon>Actinomycetes</taxon>
        <taxon>Streptosporangiales</taxon>
        <taxon>Streptosporangiaceae</taxon>
        <taxon>Streptosporangium</taxon>
    </lineage>
</organism>
<dbReference type="RefSeq" id="WP_306871376.1">
    <property type="nucleotide sequence ID" value="NZ_JAUSRB010000002.1"/>
</dbReference>
<feature type="region of interest" description="Disordered" evidence="1">
    <location>
        <begin position="1"/>
        <end position="25"/>
    </location>
</feature>
<feature type="compositionally biased region" description="Basic and acidic residues" evidence="1">
    <location>
        <begin position="7"/>
        <end position="17"/>
    </location>
</feature>
<keyword evidence="2" id="KW-0812">Transmembrane</keyword>
<evidence type="ECO:0000313" key="4">
    <source>
        <dbReference type="Proteomes" id="UP001230426"/>
    </source>
</evidence>
<reference evidence="3 4" key="1">
    <citation type="submission" date="2023-07" db="EMBL/GenBank/DDBJ databases">
        <title>Sequencing the genomes of 1000 actinobacteria strains.</title>
        <authorList>
            <person name="Klenk H.-P."/>
        </authorList>
    </citation>
    <scope>NUCLEOTIDE SEQUENCE [LARGE SCALE GENOMIC DNA]</scope>
    <source>
        <strain evidence="3 4">DSM 44109</strain>
    </source>
</reference>
<accession>A0ABT9RGQ9</accession>
<sequence length="284" mass="30206">MTGKKGATVDDGRDKSADQPAVGPGGWKAARAWTAGVASATLIAAIGVVFTAWYTTSGPDTIDRIRGGPPLTVGHVAVDYDERPLVLREPVTTPADRAILLGRGADPADVAAMLARHHVATIGDMTTTVVLVGNRSSLRIIDIKPRVLTRAPPAQGAYLNPGSAGQPGTVELIADLDRRPVRFGTKKELRTPYFRTKQIDLKRDERVTLSLSIVGKTAYYEFDLVATVLTADRSEEIVIHGPGGVPFRLTGPASSYRTAYRTAGDGGGWVPMPTDQTCTTSDKC</sequence>
<evidence type="ECO:0000256" key="1">
    <source>
        <dbReference type="SAM" id="MobiDB-lite"/>
    </source>
</evidence>
<evidence type="ECO:0000313" key="3">
    <source>
        <dbReference type="EMBL" id="MDP9868473.1"/>
    </source>
</evidence>
<keyword evidence="4" id="KW-1185">Reference proteome</keyword>
<comment type="caution">
    <text evidence="3">The sequence shown here is derived from an EMBL/GenBank/DDBJ whole genome shotgun (WGS) entry which is preliminary data.</text>
</comment>